<dbReference type="SUPFAM" id="SSF52096">
    <property type="entry name" value="ClpP/crotonase"/>
    <property type="match status" value="1"/>
</dbReference>
<name>A0AAU9CDY0_9BACT</name>
<dbReference type="PROSITE" id="PS51257">
    <property type="entry name" value="PROKAR_LIPOPROTEIN"/>
    <property type="match status" value="1"/>
</dbReference>
<dbReference type="Proteomes" id="UP001348817">
    <property type="component" value="Chromosome"/>
</dbReference>
<feature type="domain" description="Tail specific protease" evidence="1">
    <location>
        <begin position="252"/>
        <end position="468"/>
    </location>
</feature>
<dbReference type="RefSeq" id="WP_338391889.1">
    <property type="nucleotide sequence ID" value="NZ_AP025314.1"/>
</dbReference>
<evidence type="ECO:0000259" key="1">
    <source>
        <dbReference type="Pfam" id="PF03572"/>
    </source>
</evidence>
<dbReference type="InterPro" id="IPR029045">
    <property type="entry name" value="ClpP/crotonase-like_dom_sf"/>
</dbReference>
<organism evidence="2 3">
    <name type="scientific">Fulvitalea axinellae</name>
    <dbReference type="NCBI Taxonomy" id="1182444"/>
    <lineage>
        <taxon>Bacteria</taxon>
        <taxon>Pseudomonadati</taxon>
        <taxon>Bacteroidota</taxon>
        <taxon>Cytophagia</taxon>
        <taxon>Cytophagales</taxon>
        <taxon>Persicobacteraceae</taxon>
        <taxon>Fulvitalea</taxon>
    </lineage>
</organism>
<dbReference type="EMBL" id="AP025314">
    <property type="protein sequence ID" value="BDD10326.1"/>
    <property type="molecule type" value="Genomic_DNA"/>
</dbReference>
<dbReference type="Gene3D" id="3.90.226.10">
    <property type="entry name" value="2-enoyl-CoA Hydratase, Chain A, domain 1"/>
    <property type="match status" value="1"/>
</dbReference>
<reference evidence="2 3" key="1">
    <citation type="submission" date="2021-12" db="EMBL/GenBank/DDBJ databases">
        <title>Genome sequencing of bacteria with rrn-lacking chromosome and rrn-plasmid.</title>
        <authorList>
            <person name="Anda M."/>
            <person name="Iwasaki W."/>
        </authorList>
    </citation>
    <scope>NUCLEOTIDE SEQUENCE [LARGE SCALE GENOMIC DNA]</scope>
    <source>
        <strain evidence="2 3">DSM 100852</strain>
    </source>
</reference>
<dbReference type="InterPro" id="IPR005151">
    <property type="entry name" value="Tail-specific_protease"/>
</dbReference>
<sequence>MNSTLRSVIIFILMAIASCGPKNEGNDSGRGLSEREMTEDFEVFEKIYKRANAGLYKYRSASEIDSAFLSAKRKIGGTTSYRDFYNLIWDAIDFTGSCHNGLTYPDSLERLLNGQKIFFPVPLKRIEDKLYTSSDYQGMPAGSEVLSVNAVPADDFAASISKYTSTDGFNTTGKYAGIGSDWLPYFVYLAFGEQDEFRIKYMDKGTGGIGEKRVEPIAYSGFYKVYKKRVSKSFEERNKGRYSYAFLDKLNAGLLRVSSFGMGGPSKEGHKKYAVFLDSVFNSLKTRKVGKLIVDIRGNGGGNDPNDLLLYSYLTRRKFRENISAHTIFQKVPFPEYYAYDDKKELFEELKEEHSLVNGVRYHQNSSFNKFWEPKENAFRGEVVMLVDPLVASAGSLFASLVKSDASATVIGEETLGGYYGHTGHIPVVYELPNSKLRLKFSIVDIEQDVRKLADQNIGAGVVPDIRVVQTYEDFMNNEDTQLNFAMERLKEF</sequence>
<protein>
    <recommendedName>
        <fullName evidence="1">Tail specific protease domain-containing protein</fullName>
    </recommendedName>
</protein>
<evidence type="ECO:0000313" key="2">
    <source>
        <dbReference type="EMBL" id="BDD10326.1"/>
    </source>
</evidence>
<keyword evidence="3" id="KW-1185">Reference proteome</keyword>
<dbReference type="Pfam" id="PF03572">
    <property type="entry name" value="Peptidase_S41"/>
    <property type="match status" value="1"/>
</dbReference>
<dbReference type="KEGG" id="fax:FUAX_27580"/>
<evidence type="ECO:0000313" key="3">
    <source>
        <dbReference type="Proteomes" id="UP001348817"/>
    </source>
</evidence>
<dbReference type="AlphaFoldDB" id="A0AAU9CDY0"/>
<accession>A0AAU9CDY0</accession>
<proteinExistence type="predicted"/>
<dbReference type="GO" id="GO:0006508">
    <property type="term" value="P:proteolysis"/>
    <property type="evidence" value="ECO:0007669"/>
    <property type="project" value="InterPro"/>
</dbReference>
<dbReference type="GO" id="GO:0008236">
    <property type="term" value="F:serine-type peptidase activity"/>
    <property type="evidence" value="ECO:0007669"/>
    <property type="project" value="InterPro"/>
</dbReference>
<gene>
    <name evidence="2" type="ORF">FUAX_27580</name>
</gene>